<gene>
    <name evidence="10 14" type="primary">grpE</name>
    <name evidence="14" type="ORF">H9895_08560</name>
</gene>
<dbReference type="Pfam" id="PF01025">
    <property type="entry name" value="GrpE"/>
    <property type="match status" value="1"/>
</dbReference>
<evidence type="ECO:0000256" key="4">
    <source>
        <dbReference type="ARBA" id="ARBA00022490"/>
    </source>
</evidence>
<dbReference type="PRINTS" id="PR00773">
    <property type="entry name" value="GRPEPROTEIN"/>
</dbReference>
<comment type="similarity">
    <text evidence="2 10 12">Belongs to the GrpE family.</text>
</comment>
<dbReference type="CDD" id="cd00446">
    <property type="entry name" value="GrpE"/>
    <property type="match status" value="1"/>
</dbReference>
<evidence type="ECO:0000256" key="13">
    <source>
        <dbReference type="SAM" id="MobiDB-lite"/>
    </source>
</evidence>
<dbReference type="Gene3D" id="3.90.20.20">
    <property type="match status" value="1"/>
</dbReference>
<dbReference type="Gene3D" id="2.30.22.10">
    <property type="entry name" value="Head domain of nucleotide exchange factor GrpE"/>
    <property type="match status" value="1"/>
</dbReference>
<reference evidence="14" key="1">
    <citation type="journal article" date="2021" name="PeerJ">
        <title>Extensive microbial diversity within the chicken gut microbiome revealed by metagenomics and culture.</title>
        <authorList>
            <person name="Gilroy R."/>
            <person name="Ravi A."/>
            <person name="Getino M."/>
            <person name="Pursley I."/>
            <person name="Horton D.L."/>
            <person name="Alikhan N.F."/>
            <person name="Baker D."/>
            <person name="Gharbi K."/>
            <person name="Hall N."/>
            <person name="Watson M."/>
            <person name="Adriaenssens E.M."/>
            <person name="Foster-Nyarko E."/>
            <person name="Jarju S."/>
            <person name="Secka A."/>
            <person name="Antonio M."/>
            <person name="Oren A."/>
            <person name="Chaudhuri R.R."/>
            <person name="La Ragione R."/>
            <person name="Hildebrand F."/>
            <person name="Pallen M.J."/>
        </authorList>
    </citation>
    <scope>NUCLEOTIDE SEQUENCE</scope>
    <source>
        <strain evidence="14">CHK169-2315</strain>
    </source>
</reference>
<dbReference type="FunFam" id="2.30.22.10:FF:000001">
    <property type="entry name" value="Protein GrpE"/>
    <property type="match status" value="1"/>
</dbReference>
<dbReference type="InterPro" id="IPR000740">
    <property type="entry name" value="GrpE"/>
</dbReference>
<comment type="caution">
    <text evidence="14">The sequence shown here is derived from an EMBL/GenBank/DDBJ whole genome shotgun (WGS) entry which is preliminary data.</text>
</comment>
<feature type="region of interest" description="Disordered" evidence="13">
    <location>
        <begin position="1"/>
        <end position="38"/>
    </location>
</feature>
<dbReference type="AlphaFoldDB" id="A0A9D1PN49"/>
<evidence type="ECO:0000256" key="7">
    <source>
        <dbReference type="ARBA" id="ARBA00053401"/>
    </source>
</evidence>
<organism evidence="14 15">
    <name type="scientific">Candidatus Pseudogracilibacillus intestinigallinarum</name>
    <dbReference type="NCBI Taxonomy" id="2838742"/>
    <lineage>
        <taxon>Bacteria</taxon>
        <taxon>Bacillati</taxon>
        <taxon>Bacillota</taxon>
        <taxon>Bacilli</taxon>
        <taxon>Bacillales</taxon>
        <taxon>Bacillaceae</taxon>
        <taxon>Pseudogracilibacillus</taxon>
    </lineage>
</organism>
<accession>A0A9D1PN49</accession>
<dbReference type="GO" id="GO:0000774">
    <property type="term" value="F:adenyl-nucleotide exchange factor activity"/>
    <property type="evidence" value="ECO:0007669"/>
    <property type="project" value="InterPro"/>
</dbReference>
<dbReference type="PANTHER" id="PTHR21237">
    <property type="entry name" value="GRPE PROTEIN"/>
    <property type="match status" value="1"/>
</dbReference>
<dbReference type="GO" id="GO:0051087">
    <property type="term" value="F:protein-folding chaperone binding"/>
    <property type="evidence" value="ECO:0007669"/>
    <property type="project" value="InterPro"/>
</dbReference>
<evidence type="ECO:0000256" key="10">
    <source>
        <dbReference type="HAMAP-Rule" id="MF_01151"/>
    </source>
</evidence>
<dbReference type="GO" id="GO:0042803">
    <property type="term" value="F:protein homodimerization activity"/>
    <property type="evidence" value="ECO:0007669"/>
    <property type="project" value="InterPro"/>
</dbReference>
<dbReference type="GO" id="GO:0006457">
    <property type="term" value="P:protein folding"/>
    <property type="evidence" value="ECO:0007669"/>
    <property type="project" value="InterPro"/>
</dbReference>
<reference evidence="14" key="2">
    <citation type="submission" date="2021-04" db="EMBL/GenBank/DDBJ databases">
        <authorList>
            <person name="Gilroy R."/>
        </authorList>
    </citation>
    <scope>NUCLEOTIDE SEQUENCE</scope>
    <source>
        <strain evidence="14">CHK169-2315</strain>
    </source>
</reference>
<evidence type="ECO:0000256" key="11">
    <source>
        <dbReference type="RuleBase" id="RU000639"/>
    </source>
</evidence>
<evidence type="ECO:0000313" key="15">
    <source>
        <dbReference type="Proteomes" id="UP000823937"/>
    </source>
</evidence>
<comment type="subunit">
    <text evidence="3 10">Homodimer.</text>
</comment>
<dbReference type="HAMAP" id="MF_01151">
    <property type="entry name" value="GrpE"/>
    <property type="match status" value="1"/>
</dbReference>
<dbReference type="NCBIfam" id="NF010738">
    <property type="entry name" value="PRK14140.1"/>
    <property type="match status" value="1"/>
</dbReference>
<feature type="compositionally biased region" description="Acidic residues" evidence="13">
    <location>
        <begin position="12"/>
        <end position="30"/>
    </location>
</feature>
<protein>
    <recommendedName>
        <fullName evidence="8 10">Protein GrpE</fullName>
    </recommendedName>
    <alternativeName>
        <fullName evidence="9 10">HSP-70 cofactor</fullName>
    </alternativeName>
</protein>
<dbReference type="GO" id="GO:0051082">
    <property type="term" value="F:unfolded protein binding"/>
    <property type="evidence" value="ECO:0007669"/>
    <property type="project" value="TreeGrafter"/>
</dbReference>
<comment type="function">
    <text evidence="7 10 11">Participates actively in the response to hyperosmotic and heat shock by preventing the aggregation of stress-denatured proteins, in association with DnaK and GrpE. It is the nucleotide exchange factor for DnaK and may function as a thermosensor. Unfolded proteins bind initially to DnaJ; upon interaction with the DnaJ-bound protein, DnaK hydrolyzes its bound ATP, resulting in the formation of a stable complex. GrpE releases ADP from DnaK; ATP binding to DnaK triggers the release of the substrate protein, thus completing the reaction cycle. Several rounds of ATP-dependent interactions between DnaJ, DnaK and GrpE are required for fully efficient folding.</text>
</comment>
<dbReference type="Proteomes" id="UP000823937">
    <property type="component" value="Unassembled WGS sequence"/>
</dbReference>
<evidence type="ECO:0000256" key="6">
    <source>
        <dbReference type="ARBA" id="ARBA00023186"/>
    </source>
</evidence>
<keyword evidence="5 10" id="KW-0346">Stress response</keyword>
<evidence type="ECO:0000256" key="9">
    <source>
        <dbReference type="ARBA" id="ARBA00076414"/>
    </source>
</evidence>
<dbReference type="PANTHER" id="PTHR21237:SF23">
    <property type="entry name" value="GRPE PROTEIN HOMOLOG, MITOCHONDRIAL"/>
    <property type="match status" value="1"/>
</dbReference>
<dbReference type="SUPFAM" id="SSF58014">
    <property type="entry name" value="Coiled-coil domain of nucleotide exchange factor GrpE"/>
    <property type="match status" value="1"/>
</dbReference>
<evidence type="ECO:0000256" key="3">
    <source>
        <dbReference type="ARBA" id="ARBA00011738"/>
    </source>
</evidence>
<evidence type="ECO:0000256" key="8">
    <source>
        <dbReference type="ARBA" id="ARBA00072274"/>
    </source>
</evidence>
<dbReference type="EMBL" id="DXHX01000123">
    <property type="protein sequence ID" value="HIV75112.1"/>
    <property type="molecule type" value="Genomic_DNA"/>
</dbReference>
<evidence type="ECO:0000256" key="1">
    <source>
        <dbReference type="ARBA" id="ARBA00004496"/>
    </source>
</evidence>
<name>A0A9D1PN49_9BACI</name>
<dbReference type="InterPro" id="IPR013805">
    <property type="entry name" value="GrpE_CC"/>
</dbReference>
<dbReference type="SUPFAM" id="SSF51064">
    <property type="entry name" value="Head domain of nucleotide exchange factor GrpE"/>
    <property type="match status" value="1"/>
</dbReference>
<dbReference type="GO" id="GO:0005737">
    <property type="term" value="C:cytoplasm"/>
    <property type="evidence" value="ECO:0007669"/>
    <property type="project" value="UniProtKB-SubCell"/>
</dbReference>
<evidence type="ECO:0000256" key="5">
    <source>
        <dbReference type="ARBA" id="ARBA00023016"/>
    </source>
</evidence>
<evidence type="ECO:0000313" key="14">
    <source>
        <dbReference type="EMBL" id="HIV75112.1"/>
    </source>
</evidence>
<comment type="subcellular location">
    <subcellularLocation>
        <location evidence="1 10">Cytoplasm</location>
    </subcellularLocation>
</comment>
<dbReference type="PROSITE" id="PS01071">
    <property type="entry name" value="GRPE"/>
    <property type="match status" value="1"/>
</dbReference>
<keyword evidence="4 10" id="KW-0963">Cytoplasm</keyword>
<dbReference type="InterPro" id="IPR009012">
    <property type="entry name" value="GrpE_head"/>
</dbReference>
<evidence type="ECO:0000256" key="12">
    <source>
        <dbReference type="RuleBase" id="RU004478"/>
    </source>
</evidence>
<keyword evidence="6 10" id="KW-0143">Chaperone</keyword>
<proteinExistence type="inferred from homology"/>
<evidence type="ECO:0000256" key="2">
    <source>
        <dbReference type="ARBA" id="ARBA00009054"/>
    </source>
</evidence>
<sequence length="193" mass="22580">MEETKEQNVTNEEIDETIIDENQDVTEEDHEANAEKSKEINIEEILQENEQLKQETTQLKDRMLRIQAEYDNFKRRTNEERLAERKYQSEKLAIALLSVLDNFERALQVEITEENKGLMDGMQMIYNQFAEALQSEEITAINAVNEQFDPNIHQAVMQVEDESVESNIVVEELQKGYMLKDKVIRPAMVKVNK</sequence>